<dbReference type="InterPro" id="IPR036388">
    <property type="entry name" value="WH-like_DNA-bd_sf"/>
</dbReference>
<evidence type="ECO:0000313" key="2">
    <source>
        <dbReference type="Proteomes" id="UP000368032"/>
    </source>
</evidence>
<dbReference type="Gene3D" id="1.10.10.10">
    <property type="entry name" value="Winged helix-like DNA-binding domain superfamily/Winged helix DNA-binding domain"/>
    <property type="match status" value="1"/>
</dbReference>
<sequence>MIDERLKEQMADAMAFLPNGTVKTALQALFKHYGVSQSKIAKRISIDGGTLSRRLDKLKGLSERDQERIYQILEAVAEISATPPRSPKDVAERFIGELEEANTLESPTTPRDIAVMNIAQMLDNLTDSDIKLVERMVERLQEHGNGS</sequence>
<dbReference type="AlphaFoldDB" id="A0A5K1IWA9"/>
<dbReference type="Proteomes" id="UP000368032">
    <property type="component" value="Unassembled WGS sequence"/>
</dbReference>
<evidence type="ECO:0000313" key="1">
    <source>
        <dbReference type="EMBL" id="VWL93060.1"/>
    </source>
</evidence>
<protein>
    <submittedName>
        <fullName evidence="1">Uncharacterized protein</fullName>
    </submittedName>
</protein>
<dbReference type="SUPFAM" id="SSF46785">
    <property type="entry name" value="Winged helix' DNA-binding domain"/>
    <property type="match status" value="1"/>
</dbReference>
<accession>A0A5K1IWA9</accession>
<proteinExistence type="predicted"/>
<name>A0A5K1IWA9_9ACTN</name>
<dbReference type="RefSeq" id="WP_152067709.1">
    <property type="nucleotide sequence ID" value="NZ_CABWIF010000011.1"/>
</dbReference>
<organism evidence="1 2">
    <name type="scientific">Collinsella aerofaciens</name>
    <dbReference type="NCBI Taxonomy" id="74426"/>
    <lineage>
        <taxon>Bacteria</taxon>
        <taxon>Bacillati</taxon>
        <taxon>Actinomycetota</taxon>
        <taxon>Coriobacteriia</taxon>
        <taxon>Coriobacteriales</taxon>
        <taxon>Coriobacteriaceae</taxon>
        <taxon>Collinsella</taxon>
    </lineage>
</organism>
<dbReference type="EMBL" id="CABWIF010000011">
    <property type="protein sequence ID" value="VWL93060.1"/>
    <property type="molecule type" value="Genomic_DNA"/>
</dbReference>
<gene>
    <name evidence="1" type="ORF">CKJAJONC_00052</name>
</gene>
<dbReference type="InterPro" id="IPR036390">
    <property type="entry name" value="WH_DNA-bd_sf"/>
</dbReference>
<reference evidence="1 2" key="1">
    <citation type="submission" date="2019-10" db="EMBL/GenBank/DDBJ databases">
        <authorList>
            <person name="Wolf R A."/>
        </authorList>
    </citation>
    <scope>NUCLEOTIDE SEQUENCE [LARGE SCALE GENOMIC DNA]</scope>
    <source>
        <strain evidence="1">Collinsella_aerofaciens_DSM_13712</strain>
    </source>
</reference>